<accession>A0ABS2BPK9</accession>
<keyword evidence="1" id="KW-0732">Signal</keyword>
<dbReference type="EMBL" id="JAESND010000011">
    <property type="protein sequence ID" value="MBM3117552.1"/>
    <property type="molecule type" value="Genomic_DNA"/>
</dbReference>
<proteinExistence type="predicted"/>
<evidence type="ECO:0008006" key="4">
    <source>
        <dbReference type="Google" id="ProtNLM"/>
    </source>
</evidence>
<sequence>MNQLPKLLLALPVLAWGIGACAADTALISDSGVGSQGVLSVNVGAGESNTAANLRAIAVNPTGTAIAVVKGAAEQGAVSLPGVGTVQQALITGTAFSGFSGVLGVNQQAGKGNVSANLLGVAQGANTGVVTAFTVKHADDALLADSSANPLQQLVGDVTSVQQVGIDPGAFKGTSGVVQINQVAGNGNITGNSLAVQFTRPPGL</sequence>
<feature type="signal peptide" evidence="1">
    <location>
        <begin position="1"/>
        <end position="22"/>
    </location>
</feature>
<protein>
    <recommendedName>
        <fullName evidence="4">Lipoprotein</fullName>
    </recommendedName>
</protein>
<organism evidence="2 3">
    <name type="scientific">Jeongeupia naejangsanensis</name>
    <dbReference type="NCBI Taxonomy" id="613195"/>
    <lineage>
        <taxon>Bacteria</taxon>
        <taxon>Pseudomonadati</taxon>
        <taxon>Pseudomonadota</taxon>
        <taxon>Betaproteobacteria</taxon>
        <taxon>Neisseriales</taxon>
        <taxon>Chitinibacteraceae</taxon>
        <taxon>Jeongeupia</taxon>
    </lineage>
</organism>
<evidence type="ECO:0000313" key="2">
    <source>
        <dbReference type="EMBL" id="MBM3117552.1"/>
    </source>
</evidence>
<dbReference type="Proteomes" id="UP000809431">
    <property type="component" value="Unassembled WGS sequence"/>
</dbReference>
<keyword evidence="3" id="KW-1185">Reference proteome</keyword>
<comment type="caution">
    <text evidence="2">The sequence shown here is derived from an EMBL/GenBank/DDBJ whole genome shotgun (WGS) entry which is preliminary data.</text>
</comment>
<dbReference type="RefSeq" id="WP_203539768.1">
    <property type="nucleotide sequence ID" value="NZ_JAESND010000011.1"/>
</dbReference>
<feature type="chain" id="PRO_5045800478" description="Lipoprotein" evidence="1">
    <location>
        <begin position="23"/>
        <end position="204"/>
    </location>
</feature>
<name>A0ABS2BPK9_9NEIS</name>
<dbReference type="PROSITE" id="PS51257">
    <property type="entry name" value="PROKAR_LIPOPROTEIN"/>
    <property type="match status" value="1"/>
</dbReference>
<evidence type="ECO:0000256" key="1">
    <source>
        <dbReference type="SAM" id="SignalP"/>
    </source>
</evidence>
<reference evidence="2 3" key="1">
    <citation type="submission" date="2021-01" db="EMBL/GenBank/DDBJ databases">
        <title>Draft Genome Sequence and Polyhydroxyalkanoate Biosynthetic Potential of Jeongeupia naejangsanensis Type Strain DSM 24253.</title>
        <authorList>
            <person name="Turrini P."/>
            <person name="Artuso I."/>
            <person name="Lugli G.A."/>
            <person name="Frangipani E."/>
            <person name="Ventura M."/>
            <person name="Visca P."/>
        </authorList>
    </citation>
    <scope>NUCLEOTIDE SEQUENCE [LARGE SCALE GENOMIC DNA]</scope>
    <source>
        <strain evidence="2 3">DSM 24253</strain>
    </source>
</reference>
<gene>
    <name evidence="2" type="ORF">JMJ54_17075</name>
</gene>
<evidence type="ECO:0000313" key="3">
    <source>
        <dbReference type="Proteomes" id="UP000809431"/>
    </source>
</evidence>